<dbReference type="InterPro" id="IPR000917">
    <property type="entry name" value="Sulfatase_N"/>
</dbReference>
<keyword evidence="7" id="KW-1185">Reference proteome</keyword>
<gene>
    <name evidence="6" type="ORF">ACFOGI_04605</name>
</gene>
<keyword evidence="4" id="KW-0106">Calcium</keyword>
<dbReference type="CDD" id="cd16025">
    <property type="entry name" value="PAS_like"/>
    <property type="match status" value="1"/>
</dbReference>
<keyword evidence="3" id="KW-0378">Hydrolase</keyword>
<dbReference type="SUPFAM" id="SSF53649">
    <property type="entry name" value="Alkaline phosphatase-like"/>
    <property type="match status" value="1"/>
</dbReference>
<dbReference type="SUPFAM" id="SSF49899">
    <property type="entry name" value="Concanavalin A-like lectins/glucanases"/>
    <property type="match status" value="1"/>
</dbReference>
<evidence type="ECO:0000259" key="5">
    <source>
        <dbReference type="Pfam" id="PF00884"/>
    </source>
</evidence>
<proteinExistence type="inferred from homology"/>
<dbReference type="Pfam" id="PF00884">
    <property type="entry name" value="Sulfatase"/>
    <property type="match status" value="1"/>
</dbReference>
<dbReference type="InterPro" id="IPR024607">
    <property type="entry name" value="Sulfatase_CS"/>
</dbReference>
<dbReference type="PANTHER" id="PTHR42693:SF43">
    <property type="entry name" value="BLL2667 PROTEIN"/>
    <property type="match status" value="1"/>
</dbReference>
<dbReference type="InterPro" id="IPR050738">
    <property type="entry name" value="Sulfatase"/>
</dbReference>
<reference evidence="7" key="1">
    <citation type="journal article" date="2019" name="Int. J. Syst. Evol. Microbiol.">
        <title>The Global Catalogue of Microorganisms (GCM) 10K type strain sequencing project: providing services to taxonomists for standard genome sequencing and annotation.</title>
        <authorList>
            <consortium name="The Broad Institute Genomics Platform"/>
            <consortium name="The Broad Institute Genome Sequencing Center for Infectious Disease"/>
            <person name="Wu L."/>
            <person name="Ma J."/>
        </authorList>
    </citation>
    <scope>NUCLEOTIDE SEQUENCE [LARGE SCALE GENOMIC DNA]</scope>
    <source>
        <strain evidence="7">KCTC 13128</strain>
    </source>
</reference>
<dbReference type="PROSITE" id="PS51257">
    <property type="entry name" value="PROKAR_LIPOPROTEIN"/>
    <property type="match status" value="1"/>
</dbReference>
<evidence type="ECO:0000256" key="2">
    <source>
        <dbReference type="ARBA" id="ARBA00022723"/>
    </source>
</evidence>
<dbReference type="EMBL" id="JBHRSA010000013">
    <property type="protein sequence ID" value="MFC3039522.1"/>
    <property type="molecule type" value="Genomic_DNA"/>
</dbReference>
<organism evidence="6 7">
    <name type="scientific">Virgibacillus xinjiangensis</name>
    <dbReference type="NCBI Taxonomy" id="393090"/>
    <lineage>
        <taxon>Bacteria</taxon>
        <taxon>Bacillati</taxon>
        <taxon>Bacillota</taxon>
        <taxon>Bacilli</taxon>
        <taxon>Bacillales</taxon>
        <taxon>Bacillaceae</taxon>
        <taxon>Virgibacillus</taxon>
    </lineage>
</organism>
<evidence type="ECO:0000256" key="4">
    <source>
        <dbReference type="ARBA" id="ARBA00022837"/>
    </source>
</evidence>
<dbReference type="InterPro" id="IPR013320">
    <property type="entry name" value="ConA-like_dom_sf"/>
</dbReference>
<comment type="caution">
    <text evidence="6">The sequence shown here is derived from an EMBL/GenBank/DDBJ whole genome shotgun (WGS) entry which is preliminary data.</text>
</comment>
<dbReference type="PROSITE" id="PS00523">
    <property type="entry name" value="SULFATASE_1"/>
    <property type="match status" value="1"/>
</dbReference>
<keyword evidence="2" id="KW-0479">Metal-binding</keyword>
<evidence type="ECO:0000256" key="1">
    <source>
        <dbReference type="ARBA" id="ARBA00008779"/>
    </source>
</evidence>
<evidence type="ECO:0000313" key="7">
    <source>
        <dbReference type="Proteomes" id="UP001595279"/>
    </source>
</evidence>
<dbReference type="Proteomes" id="UP001595279">
    <property type="component" value="Unassembled WGS sequence"/>
</dbReference>
<accession>A0ABV7CT63</accession>
<sequence length="770" mass="86129">MEYKKKEEKPWRKYVNKFSMLGTAALSAAMLLGGCQAQTDEADAGEAPQADTENQALTDEKTNVMYIVLDDSGFSDLGSYGSEISTPNIDELAENGLKYNNFHATPVCSPTRASLLTGRNSHAVGMGNVANFDFGEEYPSKRARIPDEAGFVTEVLGENGYTNFGVGKWHITPTTELSPAGPYDRWPLGKGFDRYYGNLEDSSDQFRPELFRDNSPVPLPDVKDYHYSEDIVGNAEQYMTDHVSIRPDDPFFMYLGFGAQHMPHQVPEEYIDQYEGKYDEGWDVIRKQRFERQKELGIIPEDAELAPRSPDVPAWDSLSEDQKKLYARFMETYAGFLTHTDEQVGKLMDSLEEMGELDNTLIVLISDNGASFSGGEHGATNQSMAYNKIPEEFESINGKYEQIGSGQTNSDYPSGWAQVSNTPFAKFKGTTHAGGIRTPMIVHWPNGTEARGETRTQFTHVSDITATVYDVLGVEAPDQLDGTEQMEVTGVSFADTFDHPEAETGKDTQYFEHSGKRTIYHDGWKAISIHEPGTDFAEDEWELYNTTEDYSELTDVAEEHPEVLEELIDLWHEEAEKNNVLPMSENFLEGLAHLPEDNIRAKSSFTYYPGMSHLSESAAPLTLDRNHEITIPIEYQEGDEGVLLALGNDKSGYTFYVKENTLHYEYHNGTERYTITTEGTLNEGENTITLTFENTGENQGTGRLSVNGDAVGETEIQTLPLKTSFEGLDIGKDLLYPVSPAYAEEGSFPFTGEIEKVQYDLETGEYLFAE</sequence>
<protein>
    <submittedName>
        <fullName evidence="6">Arylsulfatase</fullName>
    </submittedName>
</protein>
<dbReference type="RefSeq" id="WP_390269121.1">
    <property type="nucleotide sequence ID" value="NZ_JBHRSA010000013.1"/>
</dbReference>
<evidence type="ECO:0000313" key="6">
    <source>
        <dbReference type="EMBL" id="MFC3039522.1"/>
    </source>
</evidence>
<name>A0ABV7CT63_9BACI</name>
<dbReference type="Gene3D" id="3.40.720.10">
    <property type="entry name" value="Alkaline Phosphatase, subunit A"/>
    <property type="match status" value="1"/>
</dbReference>
<feature type="domain" description="Sulfatase N-terminal" evidence="5">
    <location>
        <begin position="63"/>
        <end position="474"/>
    </location>
</feature>
<dbReference type="InterPro" id="IPR017850">
    <property type="entry name" value="Alkaline_phosphatase_core_sf"/>
</dbReference>
<dbReference type="Gene3D" id="3.30.1120.10">
    <property type="match status" value="1"/>
</dbReference>
<comment type="similarity">
    <text evidence="1">Belongs to the sulfatase family.</text>
</comment>
<evidence type="ECO:0000256" key="3">
    <source>
        <dbReference type="ARBA" id="ARBA00022801"/>
    </source>
</evidence>
<dbReference type="PANTHER" id="PTHR42693">
    <property type="entry name" value="ARYLSULFATASE FAMILY MEMBER"/>
    <property type="match status" value="1"/>
</dbReference>
<dbReference type="Gene3D" id="2.60.120.200">
    <property type="match status" value="1"/>
</dbReference>